<feature type="region of interest" description="Disordered" evidence="1">
    <location>
        <begin position="1"/>
        <end position="34"/>
    </location>
</feature>
<feature type="compositionally biased region" description="Polar residues" evidence="1">
    <location>
        <begin position="1"/>
        <end position="11"/>
    </location>
</feature>
<evidence type="ECO:0000313" key="2">
    <source>
        <dbReference type="EMBL" id="KAG8199971.1"/>
    </source>
</evidence>
<dbReference type="EMBL" id="JAFNEN010000022">
    <property type="protein sequence ID" value="KAG8199971.1"/>
    <property type="molecule type" value="Genomic_DNA"/>
</dbReference>
<accession>A0AAV6VV64</accession>
<dbReference type="AlphaFoldDB" id="A0AAV6VV64"/>
<evidence type="ECO:0000256" key="1">
    <source>
        <dbReference type="SAM" id="MobiDB-lite"/>
    </source>
</evidence>
<reference evidence="2 3" key="1">
    <citation type="journal article" date="2022" name="Nat. Ecol. Evol.">
        <title>A masculinizing supergene underlies an exaggerated male reproductive morph in a spider.</title>
        <authorList>
            <person name="Hendrickx F."/>
            <person name="De Corte Z."/>
            <person name="Sonet G."/>
            <person name="Van Belleghem S.M."/>
            <person name="Kostlbacher S."/>
            <person name="Vangestel C."/>
        </authorList>
    </citation>
    <scope>NUCLEOTIDE SEQUENCE [LARGE SCALE GENOMIC DNA]</scope>
    <source>
        <strain evidence="2">W744_W776</strain>
    </source>
</reference>
<keyword evidence="3" id="KW-1185">Reference proteome</keyword>
<proteinExistence type="predicted"/>
<gene>
    <name evidence="2" type="ORF">JTE90_006215</name>
</gene>
<protein>
    <submittedName>
        <fullName evidence="2">Uncharacterized protein</fullName>
    </submittedName>
</protein>
<dbReference type="Proteomes" id="UP000827092">
    <property type="component" value="Unassembled WGS sequence"/>
</dbReference>
<comment type="caution">
    <text evidence="2">The sequence shown here is derived from an EMBL/GenBank/DDBJ whole genome shotgun (WGS) entry which is preliminary data.</text>
</comment>
<name>A0AAV6VV64_9ARAC</name>
<sequence>MTISPPNQQVYANPGKPDSPSVKNKFPPRSQEFLSSIPTSRLPNVTHGRSRETFGECMSKITKLRTQVKANNKFFSFISSLSTAENVLLWGNAWRCSV</sequence>
<evidence type="ECO:0000313" key="3">
    <source>
        <dbReference type="Proteomes" id="UP000827092"/>
    </source>
</evidence>
<organism evidence="2 3">
    <name type="scientific">Oedothorax gibbosus</name>
    <dbReference type="NCBI Taxonomy" id="931172"/>
    <lineage>
        <taxon>Eukaryota</taxon>
        <taxon>Metazoa</taxon>
        <taxon>Ecdysozoa</taxon>
        <taxon>Arthropoda</taxon>
        <taxon>Chelicerata</taxon>
        <taxon>Arachnida</taxon>
        <taxon>Araneae</taxon>
        <taxon>Araneomorphae</taxon>
        <taxon>Entelegynae</taxon>
        <taxon>Araneoidea</taxon>
        <taxon>Linyphiidae</taxon>
        <taxon>Erigoninae</taxon>
        <taxon>Oedothorax</taxon>
    </lineage>
</organism>